<organism evidence="14 15">
    <name type="scientific">Plasmodiophora brassicae</name>
    <name type="common">Clubroot disease agent</name>
    <dbReference type="NCBI Taxonomy" id="37360"/>
    <lineage>
        <taxon>Eukaryota</taxon>
        <taxon>Sar</taxon>
        <taxon>Rhizaria</taxon>
        <taxon>Endomyxa</taxon>
        <taxon>Phytomyxea</taxon>
        <taxon>Plasmodiophorida</taxon>
        <taxon>Plasmodiophoridae</taxon>
        <taxon>Plasmodiophora</taxon>
    </lineage>
</organism>
<evidence type="ECO:0000256" key="5">
    <source>
        <dbReference type="ARBA" id="ARBA00022692"/>
    </source>
</evidence>
<keyword evidence="6 11" id="KW-1133">Transmembrane helix</keyword>
<dbReference type="InterPro" id="IPR012955">
    <property type="entry name" value="CASP_C"/>
</dbReference>
<evidence type="ECO:0000256" key="11">
    <source>
        <dbReference type="SAM" id="Phobius"/>
    </source>
</evidence>
<dbReference type="GO" id="GO:0000139">
    <property type="term" value="C:Golgi membrane"/>
    <property type="evidence" value="ECO:0007669"/>
    <property type="project" value="UniProtKB-SubCell"/>
</dbReference>
<keyword evidence="15" id="KW-1185">Reference proteome</keyword>
<dbReference type="Proteomes" id="UP000039324">
    <property type="component" value="Unassembled WGS sequence"/>
</dbReference>
<evidence type="ECO:0000256" key="9">
    <source>
        <dbReference type="ARBA" id="ARBA00023136"/>
    </source>
</evidence>
<dbReference type="PANTHER" id="PTHR14043:SF2">
    <property type="entry name" value="HOMEOBOX PROTEIN CUT"/>
    <property type="match status" value="1"/>
</dbReference>
<dbReference type="AlphaFoldDB" id="A0A0G4IHU5"/>
<evidence type="ECO:0000259" key="13">
    <source>
        <dbReference type="Pfam" id="PF25398"/>
    </source>
</evidence>
<dbReference type="STRING" id="37360.A0A0G4IHU5"/>
<keyword evidence="4" id="KW-0813">Transport</keyword>
<evidence type="ECO:0000256" key="3">
    <source>
        <dbReference type="ARBA" id="ARBA00018691"/>
    </source>
</evidence>
<feature type="coiled-coil region" evidence="10">
    <location>
        <begin position="249"/>
        <end position="276"/>
    </location>
</feature>
<keyword evidence="9 11" id="KW-0472">Membrane</keyword>
<evidence type="ECO:0000259" key="12">
    <source>
        <dbReference type="Pfam" id="PF08172"/>
    </source>
</evidence>
<dbReference type="Pfam" id="PF08172">
    <property type="entry name" value="CASP_C"/>
    <property type="match status" value="1"/>
</dbReference>
<evidence type="ECO:0000256" key="8">
    <source>
        <dbReference type="ARBA" id="ARBA00023054"/>
    </source>
</evidence>
<dbReference type="OrthoDB" id="10257567at2759"/>
<comment type="similarity">
    <text evidence="2">Belongs to the CASP family.</text>
</comment>
<evidence type="ECO:0000256" key="10">
    <source>
        <dbReference type="SAM" id="Coils"/>
    </source>
</evidence>
<proteinExistence type="inferred from homology"/>
<dbReference type="EMBL" id="CDSF01000002">
    <property type="protein sequence ID" value="CEO94754.1"/>
    <property type="molecule type" value="Genomic_DNA"/>
</dbReference>
<evidence type="ECO:0000256" key="1">
    <source>
        <dbReference type="ARBA" id="ARBA00004409"/>
    </source>
</evidence>
<dbReference type="PANTHER" id="PTHR14043">
    <property type="entry name" value="CCAAT DISPLACEMENT PROTEIN-RELATED"/>
    <property type="match status" value="1"/>
</dbReference>
<keyword evidence="7" id="KW-0333">Golgi apparatus</keyword>
<feature type="domain" description="CASP C-terminal" evidence="12">
    <location>
        <begin position="392"/>
        <end position="618"/>
    </location>
</feature>
<evidence type="ECO:0000256" key="7">
    <source>
        <dbReference type="ARBA" id="ARBA00023034"/>
    </source>
</evidence>
<protein>
    <recommendedName>
        <fullName evidence="3">Protein CASP</fullName>
    </recommendedName>
</protein>
<evidence type="ECO:0000256" key="2">
    <source>
        <dbReference type="ARBA" id="ARBA00006415"/>
    </source>
</evidence>
<keyword evidence="5 11" id="KW-0812">Transmembrane</keyword>
<feature type="coiled-coil region" evidence="10">
    <location>
        <begin position="477"/>
        <end position="518"/>
    </location>
</feature>
<keyword evidence="8 10" id="KW-0175">Coiled coil</keyword>
<reference evidence="14 15" key="1">
    <citation type="submission" date="2015-02" db="EMBL/GenBank/DDBJ databases">
        <authorList>
            <person name="Chooi Y.-H."/>
        </authorList>
    </citation>
    <scope>NUCLEOTIDE SEQUENCE [LARGE SCALE GENOMIC DNA]</scope>
    <source>
        <strain evidence="14">E3</strain>
    </source>
</reference>
<evidence type="ECO:0000256" key="6">
    <source>
        <dbReference type="ARBA" id="ARBA00022989"/>
    </source>
</evidence>
<accession>A0A0G4IHU5</accession>
<comment type="subcellular location">
    <subcellularLocation>
        <location evidence="1">Golgi apparatus membrane</location>
        <topology evidence="1">Single-pass type IV membrane protein</topology>
    </subcellularLocation>
</comment>
<dbReference type="InterPro" id="IPR057476">
    <property type="entry name" value="Cux_N"/>
</dbReference>
<dbReference type="OMA" id="WQQEGFN"/>
<dbReference type="GO" id="GO:0006891">
    <property type="term" value="P:intra-Golgi vesicle-mediated transport"/>
    <property type="evidence" value="ECO:0007669"/>
    <property type="project" value="InterPro"/>
</dbReference>
<feature type="domain" description="Cux N-terminal" evidence="13">
    <location>
        <begin position="10"/>
        <end position="122"/>
    </location>
</feature>
<dbReference type="Pfam" id="PF25398">
    <property type="entry name" value="CUX1_N"/>
    <property type="match status" value="1"/>
</dbReference>
<feature type="coiled-coil region" evidence="10">
    <location>
        <begin position="128"/>
        <end position="209"/>
    </location>
</feature>
<evidence type="ECO:0000313" key="15">
    <source>
        <dbReference type="Proteomes" id="UP000039324"/>
    </source>
</evidence>
<feature type="transmembrane region" description="Helical" evidence="11">
    <location>
        <begin position="601"/>
        <end position="621"/>
    </location>
</feature>
<evidence type="ECO:0000313" key="14">
    <source>
        <dbReference type="EMBL" id="CEO94754.1"/>
    </source>
</evidence>
<name>A0A0G4IHU5_PLABS</name>
<evidence type="ECO:0000256" key="4">
    <source>
        <dbReference type="ARBA" id="ARBA00022448"/>
    </source>
</evidence>
<feature type="coiled-coil region" evidence="10">
    <location>
        <begin position="388"/>
        <end position="450"/>
    </location>
</feature>
<sequence>MADEPLTESATPQAVLTAWTELGLDALRPIIDRQALALSGNEERSKQARKGLSDLLKAMKTAAGDPDQSKKATTDAIRAFQKEIDELTKRAVYAETCFTQVYSLLYPLPDPVPMLQRAVQHTQDQKTVKALQGQIREYDKEFSKMKNQEVTIRRLEDRIRELEQNASQQTEATLELRTKQFETERSQLINEARNREQQLQQEIVRCRDLLLKTQTQCDELQSQLFAIHDRKGNDAAARDTDSNRMLEELQSANTTIMMLQHEKADLQAELQRASDISSNADVLQAKQQASDASHRLMVTMRELEAARSQIATYRARNVQDEESRDVLERRHAAELAECHGQIAMLQEALSSLPSAEEFARVKTQLKLLQVVQFNSAEDEGDHQDTALERTLLQKNQKLESDLARLRCENISIGEQLSETNNGLKEATEEIVRLNATIRELEHSLASHSSKSANVVQAALLSDKADIDAPDQILLFQRDRYKKAAQAMEAEKAAAEGRCQTLSAQLASLQADNEKLYQKLRQIQTFNRRGNADDIEAGNASISNDPTVNKYETLFNERQNPFTNYTKAQRQQGYANLNVMEKVIFNSAKMVLGNKTLRTGTFFYMLALHLLVFVSLVTHTFISHCPKQGTLHLAD</sequence>
<gene>
    <name evidence="14" type="ORF">PBRA_003567</name>
</gene>